<sequence>MAANDTKKSLRDRIRNLLVQEFDGLSPDAVAGILSGLASELIQFSEAGVATVSEALDESEVESSEISYSYGQDGAINVIARAEEQIADVINQVLNVGALLVRVDPAPKLNSLVHLRISLPEVHLECIFQGRVVHVSEKGSAIELGQMTKEDRASFEAIWPTYQGFLNGAKSAPAAGPQAGVAPNQTMHANRPSVSASDSVAIPLGAPRTTRQLKQIKRRVDITDPDVKVLTSTQFGLKAVSTTREFYGPENLWLQPGVEPERVEALAEDRIADIFLQLSEHASTGLIEVNTLTQAGPLKRQLLLDSGFVVEVSRQPRDADEELGLMLLRADRITKQQLAMSAAHADENEQSLARSLVDLQILEPDRVRHAIAGRLTFLLGEVLKTKTGDVRFYDGANLPSGFLPAPPLRVHVPIERVLFQRLFENFKTFPLKDREAMLEPAMDAYPEIVPDESERIERTLEASEHKVLIEKVITGRRRMREVFTESNLAHADTFAVVQSLHRMGLLRFDRSLHQTVVRERMRENVTVKYLSVHKASYFEVLNVHWSAYDEVIEKAYQELSTQFDPQTVPQSLEPEVHQRVVEIRERVESAYQVLSARETRHSYRKRIMPEYKLAHAIPLFLKQSELAEKRRQWNEAMDSLKRVTEIDPAHRDARIKMDHVKAILENRLSPDATDSNF</sequence>
<organism evidence="2 3">
    <name type="scientific">Microvenator marinus</name>
    <dbReference type="NCBI Taxonomy" id="2600177"/>
    <lineage>
        <taxon>Bacteria</taxon>
        <taxon>Deltaproteobacteria</taxon>
        <taxon>Bradymonadales</taxon>
        <taxon>Microvenatoraceae</taxon>
        <taxon>Microvenator</taxon>
    </lineage>
</organism>
<dbReference type="RefSeq" id="WP_146957166.1">
    <property type="nucleotide sequence ID" value="NZ_CP042467.1"/>
</dbReference>
<accession>A0A5B8XQS7</accession>
<evidence type="ECO:0000313" key="2">
    <source>
        <dbReference type="EMBL" id="QED26056.1"/>
    </source>
</evidence>
<protein>
    <recommendedName>
        <fullName evidence="1">J domain-containing protein</fullName>
    </recommendedName>
</protein>
<dbReference type="AlphaFoldDB" id="A0A5B8XQS7"/>
<dbReference type="SUPFAM" id="SSF46565">
    <property type="entry name" value="Chaperone J-domain"/>
    <property type="match status" value="1"/>
</dbReference>
<dbReference type="KEGG" id="bbae:FRD01_02025"/>
<dbReference type="Proteomes" id="UP000321595">
    <property type="component" value="Chromosome"/>
</dbReference>
<feature type="domain" description="J" evidence="1">
    <location>
        <begin position="536"/>
        <end position="607"/>
    </location>
</feature>
<keyword evidence="3" id="KW-1185">Reference proteome</keyword>
<evidence type="ECO:0000259" key="1">
    <source>
        <dbReference type="PROSITE" id="PS50076"/>
    </source>
</evidence>
<dbReference type="EMBL" id="CP042467">
    <property type="protein sequence ID" value="QED26056.1"/>
    <property type="molecule type" value="Genomic_DNA"/>
</dbReference>
<dbReference type="InterPro" id="IPR036869">
    <property type="entry name" value="J_dom_sf"/>
</dbReference>
<proteinExistence type="predicted"/>
<reference evidence="2 3" key="1">
    <citation type="submission" date="2019-08" db="EMBL/GenBank/DDBJ databases">
        <authorList>
            <person name="Liang Q."/>
        </authorList>
    </citation>
    <scope>NUCLEOTIDE SEQUENCE [LARGE SCALE GENOMIC DNA]</scope>
    <source>
        <strain evidence="2 3">V1718</strain>
    </source>
</reference>
<dbReference type="Gene3D" id="1.10.287.110">
    <property type="entry name" value="DnaJ domain"/>
    <property type="match status" value="1"/>
</dbReference>
<dbReference type="Pfam" id="PF00226">
    <property type="entry name" value="DnaJ"/>
    <property type="match status" value="1"/>
</dbReference>
<evidence type="ECO:0000313" key="3">
    <source>
        <dbReference type="Proteomes" id="UP000321595"/>
    </source>
</evidence>
<dbReference type="Pfam" id="PF14332">
    <property type="entry name" value="DUF4388"/>
    <property type="match status" value="1"/>
</dbReference>
<name>A0A5B8XQS7_9DELT</name>
<dbReference type="CDD" id="cd06257">
    <property type="entry name" value="DnaJ"/>
    <property type="match status" value="1"/>
</dbReference>
<dbReference type="OrthoDB" id="5478125at2"/>
<dbReference type="InterPro" id="IPR025497">
    <property type="entry name" value="PatA-like_N"/>
</dbReference>
<dbReference type="InterPro" id="IPR001623">
    <property type="entry name" value="DnaJ_domain"/>
</dbReference>
<dbReference type="PROSITE" id="PS50076">
    <property type="entry name" value="DNAJ_2"/>
    <property type="match status" value="1"/>
</dbReference>
<gene>
    <name evidence="2" type="ORF">FRD01_02025</name>
</gene>